<dbReference type="AlphaFoldDB" id="A0A3N1GVQ6"/>
<dbReference type="Pfam" id="PF10604">
    <property type="entry name" value="Polyketide_cyc2"/>
    <property type="match status" value="1"/>
</dbReference>
<dbReference type="EMBL" id="RJKL01000001">
    <property type="protein sequence ID" value="ROP34361.1"/>
    <property type="molecule type" value="Genomic_DNA"/>
</dbReference>
<dbReference type="SUPFAM" id="SSF55961">
    <property type="entry name" value="Bet v1-like"/>
    <property type="match status" value="1"/>
</dbReference>
<dbReference type="Proteomes" id="UP000271683">
    <property type="component" value="Unassembled WGS sequence"/>
</dbReference>
<proteinExistence type="predicted"/>
<protein>
    <submittedName>
        <fullName evidence="1">Polyketide cyclase/dehydrase/lipid transport protein</fullName>
    </submittedName>
</protein>
<dbReference type="InterPro" id="IPR023393">
    <property type="entry name" value="START-like_dom_sf"/>
</dbReference>
<organism evidence="1 2">
    <name type="scientific">Couchioplanes caeruleus</name>
    <dbReference type="NCBI Taxonomy" id="56438"/>
    <lineage>
        <taxon>Bacteria</taxon>
        <taxon>Bacillati</taxon>
        <taxon>Actinomycetota</taxon>
        <taxon>Actinomycetes</taxon>
        <taxon>Micromonosporales</taxon>
        <taxon>Micromonosporaceae</taxon>
        <taxon>Couchioplanes</taxon>
    </lineage>
</organism>
<sequence length="285" mass="30725">MVLGTVGERAQRRLVAGPRVDAPEGTLAVGCAHLTVRARSNVIAPMPVKSAQGLGAAFSALSVDNVQLTGRGPPRVVTRSVRSFTFSCLAGHPNDHSGVKCRRKVTDEKRCIVRYVDAPSVVDAVVVPEPPAAVWAIVSDIALPTRFSRELQSVRWLDGAEGPTVGARFEGHNEHAMLGRWRTVSQVLACEEPSLFSWAVLDADGRYGAPQDDPAHALARWWFAVQEQGSGSRLEHGVRLGPSRSGLSLAIDQMPDREEEVVEFRLSELRAAIAATLKGIKDSLA</sequence>
<reference evidence="1 2" key="1">
    <citation type="submission" date="2018-11" db="EMBL/GenBank/DDBJ databases">
        <title>Sequencing the genomes of 1000 actinobacteria strains.</title>
        <authorList>
            <person name="Klenk H.-P."/>
        </authorList>
    </citation>
    <scope>NUCLEOTIDE SEQUENCE [LARGE SCALE GENOMIC DNA]</scope>
    <source>
        <strain evidence="1 2">DSM 43634</strain>
    </source>
</reference>
<dbReference type="CDD" id="cd07812">
    <property type="entry name" value="SRPBCC"/>
    <property type="match status" value="1"/>
</dbReference>
<evidence type="ECO:0000313" key="1">
    <source>
        <dbReference type="EMBL" id="ROP34361.1"/>
    </source>
</evidence>
<name>A0A3N1GVQ6_9ACTN</name>
<dbReference type="Gene3D" id="3.30.530.20">
    <property type="match status" value="1"/>
</dbReference>
<comment type="caution">
    <text evidence="1">The sequence shown here is derived from an EMBL/GenBank/DDBJ whole genome shotgun (WGS) entry which is preliminary data.</text>
</comment>
<accession>A0A3N1GVQ6</accession>
<gene>
    <name evidence="1" type="ORF">EDD30_7442</name>
</gene>
<dbReference type="InterPro" id="IPR019587">
    <property type="entry name" value="Polyketide_cyclase/dehydratase"/>
</dbReference>
<evidence type="ECO:0000313" key="2">
    <source>
        <dbReference type="Proteomes" id="UP000271683"/>
    </source>
</evidence>